<evidence type="ECO:0000256" key="3">
    <source>
        <dbReference type="ARBA" id="ARBA00013812"/>
    </source>
</evidence>
<protein>
    <recommendedName>
        <fullName evidence="3">Movement protein TGBp3</fullName>
    </recommendedName>
    <alternativeName>
        <fullName evidence="12">Triple gene block 3 protein</fullName>
    </alternativeName>
</protein>
<evidence type="ECO:0000256" key="2">
    <source>
        <dbReference type="ARBA" id="ARBA00010355"/>
    </source>
</evidence>
<dbReference type="GeneID" id="4192000"/>
<keyword evidence="6" id="KW-1043">Host membrane</keyword>
<keyword evidence="4" id="KW-0813">Transport</keyword>
<dbReference type="Proteomes" id="UP000203807">
    <property type="component" value="Segment"/>
</dbReference>
<dbReference type="GO" id="GO:0044167">
    <property type="term" value="C:host cell endoplasmic reticulum membrane"/>
    <property type="evidence" value="ECO:0007669"/>
    <property type="project" value="UniProtKB-SubCell"/>
</dbReference>
<evidence type="ECO:0000256" key="4">
    <source>
        <dbReference type="ARBA" id="ARBA00022448"/>
    </source>
</evidence>
<keyword evidence="15" id="KW-1185">Reference proteome</keyword>
<proteinExistence type="inferred from homology"/>
<evidence type="ECO:0000256" key="7">
    <source>
        <dbReference type="ARBA" id="ARBA00022989"/>
    </source>
</evidence>
<keyword evidence="9 13" id="KW-0472">Membrane</keyword>
<dbReference type="OrthoDB" id="28712at10239"/>
<dbReference type="GO" id="GO:0046740">
    <property type="term" value="P:transport of virus in host, cell to cell"/>
    <property type="evidence" value="ECO:0007669"/>
    <property type="project" value="UniProtKB-KW"/>
</dbReference>
<sequence length="84" mass="8966">MVLTTSGVPPAPSGFFHFLSSHKLDLILVLSVLLFVYALIAPPTPVCQVIITGESVKVLNCPAPDKIIASIQLAPWNGVKFPIL</sequence>
<reference evidence="14 15" key="1">
    <citation type="journal article" date="2008" name="Infect. Genet. Evol.">
        <title>Nucleotide sequence and phylogenetic analysis of a new potexvirus: Malva mosaic virus.</title>
        <authorList>
            <person name="Cote F."/>
            <person name="Pare C."/>
            <person name="Majeau N."/>
            <person name="Bolduc M."/>
            <person name="Leblanc E."/>
            <person name="Bergeron M.G."/>
            <person name="Bernardy M.G."/>
            <person name="Leclerc D."/>
        </authorList>
    </citation>
    <scope>NUCLEOTIDE SEQUENCE [LARGE SCALE GENOMIC DNA]</scope>
</reference>
<evidence type="ECO:0000256" key="8">
    <source>
        <dbReference type="ARBA" id="ARBA00023031"/>
    </source>
</evidence>
<accession>Q0Z8V2</accession>
<dbReference type="Pfam" id="PF02495">
    <property type="entry name" value="TGBp3"/>
    <property type="match status" value="1"/>
</dbReference>
<evidence type="ECO:0000256" key="1">
    <source>
        <dbReference type="ARBA" id="ARBA00004625"/>
    </source>
</evidence>
<evidence type="ECO:0000256" key="10">
    <source>
        <dbReference type="ARBA" id="ARBA00023184"/>
    </source>
</evidence>
<evidence type="ECO:0000256" key="6">
    <source>
        <dbReference type="ARBA" id="ARBA00022870"/>
    </source>
</evidence>
<keyword evidence="5 13" id="KW-0812">Transmembrane</keyword>
<evidence type="ECO:0000256" key="12">
    <source>
        <dbReference type="ARBA" id="ARBA00033148"/>
    </source>
</evidence>
<evidence type="ECO:0000313" key="15">
    <source>
        <dbReference type="Proteomes" id="UP000203807"/>
    </source>
</evidence>
<keyword evidence="8" id="KW-0916">Viral movement protein</keyword>
<comment type="similarity">
    <text evidence="2">Belongs to the Tymovirales TGBp3 protein family.</text>
</comment>
<evidence type="ECO:0000256" key="5">
    <source>
        <dbReference type="ARBA" id="ARBA00022692"/>
    </source>
</evidence>
<evidence type="ECO:0000256" key="13">
    <source>
        <dbReference type="SAM" id="Phobius"/>
    </source>
</evidence>
<dbReference type="KEGG" id="vg:4192000"/>
<keyword evidence="7 13" id="KW-1133">Transmembrane helix</keyword>
<evidence type="ECO:0000313" key="14">
    <source>
        <dbReference type="EMBL" id="ABG48663.1"/>
    </source>
</evidence>
<dbReference type="RefSeq" id="YP_667847.1">
    <property type="nucleotide sequence ID" value="NC_008251.1"/>
</dbReference>
<dbReference type="EMBL" id="DQ660333">
    <property type="protein sequence ID" value="ABG48663.1"/>
    <property type="molecule type" value="Genomic_RNA"/>
</dbReference>
<name>Q0Z8V2_9VIRU</name>
<comment type="function">
    <text evidence="11">Plays a role in viral cell-to-cell propagation, by facilitating genome transport to neighboring plant cells through plasmosdesmata. May induce the formation of granular vesicles derived from the Endoplasmic reticulum, which align on actin filaments.</text>
</comment>
<organism evidence="14 15">
    <name type="scientific">Malva mosaic virus</name>
    <dbReference type="NCBI Taxonomy" id="392174"/>
    <lineage>
        <taxon>Viruses</taxon>
        <taxon>Riboviria</taxon>
        <taxon>Orthornavirae</taxon>
        <taxon>Kitrinoviricota</taxon>
        <taxon>Alsuviricetes</taxon>
        <taxon>Tymovirales</taxon>
        <taxon>Alphaflexiviridae</taxon>
        <taxon>Potexvirus</taxon>
        <taxon>Potexvirus malvae</taxon>
    </lineage>
</organism>
<dbReference type="InterPro" id="IPR003411">
    <property type="entry name" value="TGBp3"/>
</dbReference>
<feature type="transmembrane region" description="Helical" evidence="13">
    <location>
        <begin position="24"/>
        <end position="41"/>
    </location>
</feature>
<keyword evidence="10" id="KW-1038">Host endoplasmic reticulum</keyword>
<evidence type="ECO:0000256" key="9">
    <source>
        <dbReference type="ARBA" id="ARBA00023136"/>
    </source>
</evidence>
<evidence type="ECO:0000256" key="11">
    <source>
        <dbReference type="ARBA" id="ARBA00025270"/>
    </source>
</evidence>
<comment type="subcellular location">
    <subcellularLocation>
        <location evidence="1">Host endoplasmic reticulum membrane</location>
    </subcellularLocation>
</comment>